<organism evidence="1 2">
    <name type="scientific">Dryococelus australis</name>
    <dbReference type="NCBI Taxonomy" id="614101"/>
    <lineage>
        <taxon>Eukaryota</taxon>
        <taxon>Metazoa</taxon>
        <taxon>Ecdysozoa</taxon>
        <taxon>Arthropoda</taxon>
        <taxon>Hexapoda</taxon>
        <taxon>Insecta</taxon>
        <taxon>Pterygota</taxon>
        <taxon>Neoptera</taxon>
        <taxon>Polyneoptera</taxon>
        <taxon>Phasmatodea</taxon>
        <taxon>Verophasmatodea</taxon>
        <taxon>Anareolatae</taxon>
        <taxon>Phasmatidae</taxon>
        <taxon>Eurycanthinae</taxon>
        <taxon>Dryococelus</taxon>
    </lineage>
</organism>
<keyword evidence="2" id="KW-1185">Reference proteome</keyword>
<dbReference type="EMBL" id="JARBHB010000014">
    <property type="protein sequence ID" value="KAJ8868970.1"/>
    <property type="molecule type" value="Genomic_DNA"/>
</dbReference>
<dbReference type="Proteomes" id="UP001159363">
    <property type="component" value="Chromosome 13"/>
</dbReference>
<evidence type="ECO:0000313" key="1">
    <source>
        <dbReference type="EMBL" id="KAJ8868970.1"/>
    </source>
</evidence>
<protein>
    <submittedName>
        <fullName evidence="1">Uncharacterized protein</fullName>
    </submittedName>
</protein>
<reference evidence="1 2" key="1">
    <citation type="submission" date="2023-02" db="EMBL/GenBank/DDBJ databases">
        <title>LHISI_Scaffold_Assembly.</title>
        <authorList>
            <person name="Stuart O.P."/>
            <person name="Cleave R."/>
            <person name="Magrath M.J.L."/>
            <person name="Mikheyev A.S."/>
        </authorList>
    </citation>
    <scope>NUCLEOTIDE SEQUENCE [LARGE SCALE GENOMIC DNA]</scope>
    <source>
        <strain evidence="1">Daus_M_001</strain>
        <tissue evidence="1">Leg muscle</tissue>
    </source>
</reference>
<comment type="caution">
    <text evidence="1">The sequence shown here is derived from an EMBL/GenBank/DDBJ whole genome shotgun (WGS) entry which is preliminary data.</text>
</comment>
<name>A0ABQ9G969_9NEOP</name>
<proteinExistence type="predicted"/>
<evidence type="ECO:0000313" key="2">
    <source>
        <dbReference type="Proteomes" id="UP001159363"/>
    </source>
</evidence>
<gene>
    <name evidence="1" type="ORF">PR048_030511</name>
</gene>
<sequence length="170" mass="19355">MKINIFLANLCNLPEVRQTFEKDCKPHWKCQRISAWEEHSARTINFEEQYYTVMATAESLSSVKAVVEVDSVSSRSSKVVLPKIDFPQFDGNLRCWVSYCNLCTTLVINHPDLSAISLNGAHLSLTQVLPISEINFRITWDTLVSWYYNKCLIVALHVDSLLETPSVCVN</sequence>
<accession>A0ABQ9G969</accession>